<sequence>MDDPCVNFVQGSGPSTFIKIRSPNGSVNAKDVFTFCVCMYYICNVGEMDESSQEIEKIDICKNQKVLLRIAQTLISQSFQIMFRNRQRY</sequence>
<dbReference type="AlphaFoldDB" id="A0A0S3RMS9"/>
<evidence type="ECO:0000313" key="2">
    <source>
        <dbReference type="Proteomes" id="UP000291084"/>
    </source>
</evidence>
<accession>A0A0S3RMS9</accession>
<dbReference type="Proteomes" id="UP000291084">
    <property type="component" value="Chromosome 3"/>
</dbReference>
<name>A0A0S3RMS9_PHAAN</name>
<proteinExistence type="predicted"/>
<gene>
    <name evidence="1" type="primary">Vigan.03G182100</name>
    <name evidence="1" type="ORF">VIGAN_03182100</name>
</gene>
<keyword evidence="2" id="KW-1185">Reference proteome</keyword>
<protein>
    <submittedName>
        <fullName evidence="1">Uncharacterized protein</fullName>
    </submittedName>
</protein>
<dbReference type="EMBL" id="AP015036">
    <property type="protein sequence ID" value="BAT81909.1"/>
    <property type="molecule type" value="Genomic_DNA"/>
</dbReference>
<organism evidence="1 2">
    <name type="scientific">Vigna angularis var. angularis</name>
    <dbReference type="NCBI Taxonomy" id="157739"/>
    <lineage>
        <taxon>Eukaryota</taxon>
        <taxon>Viridiplantae</taxon>
        <taxon>Streptophyta</taxon>
        <taxon>Embryophyta</taxon>
        <taxon>Tracheophyta</taxon>
        <taxon>Spermatophyta</taxon>
        <taxon>Magnoliopsida</taxon>
        <taxon>eudicotyledons</taxon>
        <taxon>Gunneridae</taxon>
        <taxon>Pentapetalae</taxon>
        <taxon>rosids</taxon>
        <taxon>fabids</taxon>
        <taxon>Fabales</taxon>
        <taxon>Fabaceae</taxon>
        <taxon>Papilionoideae</taxon>
        <taxon>50 kb inversion clade</taxon>
        <taxon>NPAAA clade</taxon>
        <taxon>indigoferoid/millettioid clade</taxon>
        <taxon>Phaseoleae</taxon>
        <taxon>Vigna</taxon>
    </lineage>
</organism>
<evidence type="ECO:0000313" key="1">
    <source>
        <dbReference type="EMBL" id="BAT81909.1"/>
    </source>
</evidence>
<reference evidence="1 2" key="1">
    <citation type="journal article" date="2015" name="Sci. Rep.">
        <title>The power of single molecule real-time sequencing technology in the de novo assembly of a eukaryotic genome.</title>
        <authorList>
            <person name="Sakai H."/>
            <person name="Naito K."/>
            <person name="Ogiso-Tanaka E."/>
            <person name="Takahashi Y."/>
            <person name="Iseki K."/>
            <person name="Muto C."/>
            <person name="Satou K."/>
            <person name="Teruya K."/>
            <person name="Shiroma A."/>
            <person name="Shimoji M."/>
            <person name="Hirano T."/>
            <person name="Itoh T."/>
            <person name="Kaga A."/>
            <person name="Tomooka N."/>
        </authorList>
    </citation>
    <scope>NUCLEOTIDE SEQUENCE [LARGE SCALE GENOMIC DNA]</scope>
    <source>
        <strain evidence="2">cv. Shumari</strain>
    </source>
</reference>